<protein>
    <submittedName>
        <fullName evidence="8">SH3 and multiple ankyrin repeat domains protein 3</fullName>
    </submittedName>
</protein>
<keyword evidence="5" id="KW-0638">Presynaptic neurotoxin</keyword>
<feature type="non-terminal residue" evidence="8">
    <location>
        <position position="95"/>
    </location>
</feature>
<evidence type="ECO:0000313" key="9">
    <source>
        <dbReference type="Proteomes" id="UP000054359"/>
    </source>
</evidence>
<dbReference type="AlphaFoldDB" id="A0A087UQM0"/>
<dbReference type="GO" id="GO:0044218">
    <property type="term" value="C:other organism cell membrane"/>
    <property type="evidence" value="ECO:0007669"/>
    <property type="project" value="UniProtKB-KW"/>
</dbReference>
<dbReference type="PANTHER" id="PTHR24135:SF28">
    <property type="entry name" value="LD13733P"/>
    <property type="match status" value="1"/>
</dbReference>
<gene>
    <name evidence="8" type="ORF">X975_15796</name>
</gene>
<dbReference type="GO" id="GO:0030160">
    <property type="term" value="F:synaptic receptor adaptor activity"/>
    <property type="evidence" value="ECO:0007669"/>
    <property type="project" value="TreeGrafter"/>
</dbReference>
<keyword evidence="6" id="KW-1053">Target membrane</keyword>
<sequence>MEEKQLKQLHSRANLRRLLDHIHNNHVEKVTKMCSRGLDPNFHCQETGESPLTLATSLKHPAKVIMALVNGGAHLDFRTKDGCTVLHKAVEKNNL</sequence>
<dbReference type="SUPFAM" id="SSF48403">
    <property type="entry name" value="Ankyrin repeat"/>
    <property type="match status" value="1"/>
</dbReference>
<dbReference type="STRING" id="407821.A0A087UQM0"/>
<keyword evidence="2" id="KW-0268">Exocytosis</keyword>
<dbReference type="Proteomes" id="UP000054359">
    <property type="component" value="Unassembled WGS sequence"/>
</dbReference>
<keyword evidence="5" id="KW-0800">Toxin</keyword>
<keyword evidence="4" id="KW-0528">Neurotoxin</keyword>
<accession>A0A087UQM0</accession>
<dbReference type="Gene3D" id="1.25.40.20">
    <property type="entry name" value="Ankyrin repeat-containing domain"/>
    <property type="match status" value="1"/>
</dbReference>
<dbReference type="InterPro" id="IPR002110">
    <property type="entry name" value="Ankyrin_rpt"/>
</dbReference>
<evidence type="ECO:0000256" key="7">
    <source>
        <dbReference type="PROSITE-ProRule" id="PRU00023"/>
    </source>
</evidence>
<evidence type="ECO:0000256" key="2">
    <source>
        <dbReference type="ARBA" id="ARBA00022483"/>
    </source>
</evidence>
<evidence type="ECO:0000256" key="3">
    <source>
        <dbReference type="ARBA" id="ARBA00022537"/>
    </source>
</evidence>
<keyword evidence="9" id="KW-1185">Reference proteome</keyword>
<dbReference type="EMBL" id="KK121069">
    <property type="protein sequence ID" value="KFM79659.1"/>
    <property type="molecule type" value="Genomic_DNA"/>
</dbReference>
<feature type="repeat" description="ANK" evidence="7">
    <location>
        <begin position="47"/>
        <end position="80"/>
    </location>
</feature>
<dbReference type="GO" id="GO:0043197">
    <property type="term" value="C:dendritic spine"/>
    <property type="evidence" value="ECO:0007669"/>
    <property type="project" value="TreeGrafter"/>
</dbReference>
<dbReference type="InterPro" id="IPR051569">
    <property type="entry name" value="SHANK"/>
</dbReference>
<keyword evidence="3" id="KW-1052">Target cell membrane</keyword>
<evidence type="ECO:0000313" key="8">
    <source>
        <dbReference type="EMBL" id="KFM79659.1"/>
    </source>
</evidence>
<dbReference type="PANTHER" id="PTHR24135">
    <property type="entry name" value="SH3 AND MULTIPLE ANKYRIN REPEAT DOMAINS PROTEIN"/>
    <property type="match status" value="1"/>
</dbReference>
<dbReference type="OMA" id="GKHESMQ"/>
<reference evidence="8 9" key="1">
    <citation type="submission" date="2013-11" db="EMBL/GenBank/DDBJ databases">
        <title>Genome sequencing of Stegodyphus mimosarum.</title>
        <authorList>
            <person name="Bechsgaard J."/>
        </authorList>
    </citation>
    <scope>NUCLEOTIDE SEQUENCE [LARGE SCALE GENOMIC DNA]</scope>
</reference>
<evidence type="ECO:0000256" key="4">
    <source>
        <dbReference type="ARBA" id="ARBA00022699"/>
    </source>
</evidence>
<proteinExistence type="predicted"/>
<organism evidence="8 9">
    <name type="scientific">Stegodyphus mimosarum</name>
    <name type="common">African social velvet spider</name>
    <dbReference type="NCBI Taxonomy" id="407821"/>
    <lineage>
        <taxon>Eukaryota</taxon>
        <taxon>Metazoa</taxon>
        <taxon>Ecdysozoa</taxon>
        <taxon>Arthropoda</taxon>
        <taxon>Chelicerata</taxon>
        <taxon>Arachnida</taxon>
        <taxon>Araneae</taxon>
        <taxon>Araneomorphae</taxon>
        <taxon>Entelegynae</taxon>
        <taxon>Eresoidea</taxon>
        <taxon>Eresidae</taxon>
        <taxon>Stegodyphus</taxon>
    </lineage>
</organism>
<evidence type="ECO:0000256" key="1">
    <source>
        <dbReference type="ARBA" id="ARBA00004175"/>
    </source>
</evidence>
<dbReference type="GO" id="GO:0045211">
    <property type="term" value="C:postsynaptic membrane"/>
    <property type="evidence" value="ECO:0007669"/>
    <property type="project" value="TreeGrafter"/>
</dbReference>
<name>A0A087UQM0_STEMI</name>
<dbReference type="Pfam" id="PF12796">
    <property type="entry name" value="Ank_2"/>
    <property type="match status" value="1"/>
</dbReference>
<keyword evidence="6" id="KW-0472">Membrane</keyword>
<dbReference type="GO" id="GO:0006887">
    <property type="term" value="P:exocytosis"/>
    <property type="evidence" value="ECO:0007669"/>
    <property type="project" value="UniProtKB-KW"/>
</dbReference>
<dbReference type="GO" id="GO:0035255">
    <property type="term" value="F:ionotropic glutamate receptor binding"/>
    <property type="evidence" value="ECO:0007669"/>
    <property type="project" value="TreeGrafter"/>
</dbReference>
<dbReference type="GO" id="GO:0044231">
    <property type="term" value="C:host cell presynaptic membrane"/>
    <property type="evidence" value="ECO:0007669"/>
    <property type="project" value="UniProtKB-KW"/>
</dbReference>
<dbReference type="InterPro" id="IPR036770">
    <property type="entry name" value="Ankyrin_rpt-contain_sf"/>
</dbReference>
<dbReference type="PROSITE" id="PS50088">
    <property type="entry name" value="ANK_REPEAT"/>
    <property type="match status" value="1"/>
</dbReference>
<comment type="subcellular location">
    <subcellularLocation>
        <location evidence="1">Target cell membrane</location>
    </subcellularLocation>
</comment>
<evidence type="ECO:0000256" key="5">
    <source>
        <dbReference type="ARBA" id="ARBA00023028"/>
    </source>
</evidence>
<dbReference type="OrthoDB" id="445896at2759"/>
<keyword evidence="7" id="KW-0040">ANK repeat</keyword>
<dbReference type="GO" id="GO:0014069">
    <property type="term" value="C:postsynaptic density"/>
    <property type="evidence" value="ECO:0007669"/>
    <property type="project" value="TreeGrafter"/>
</dbReference>
<evidence type="ECO:0000256" key="6">
    <source>
        <dbReference type="ARBA" id="ARBA00023298"/>
    </source>
</evidence>